<dbReference type="Proteomes" id="UP000051952">
    <property type="component" value="Unassembled WGS sequence"/>
</dbReference>
<keyword evidence="2" id="KW-1185">Reference proteome</keyword>
<evidence type="ECO:0000313" key="1">
    <source>
        <dbReference type="EMBL" id="CUF62674.1"/>
    </source>
</evidence>
<dbReference type="PROSITE" id="PS51450">
    <property type="entry name" value="LRR"/>
    <property type="match status" value="1"/>
</dbReference>
<dbReference type="InterPro" id="IPR051341">
    <property type="entry name" value="Zyg-11_UBL_adapter"/>
</dbReference>
<dbReference type="InterPro" id="IPR032675">
    <property type="entry name" value="LRR_dom_sf"/>
</dbReference>
<protein>
    <submittedName>
        <fullName evidence="1">Uncharacterized protein</fullName>
    </submittedName>
</protein>
<dbReference type="AlphaFoldDB" id="A0A0S4IS80"/>
<dbReference type="InterPro" id="IPR001611">
    <property type="entry name" value="Leu-rich_rpt"/>
</dbReference>
<dbReference type="OMA" id="CTMRCVS"/>
<evidence type="ECO:0000313" key="2">
    <source>
        <dbReference type="Proteomes" id="UP000051952"/>
    </source>
</evidence>
<reference evidence="2" key="1">
    <citation type="submission" date="2015-09" db="EMBL/GenBank/DDBJ databases">
        <authorList>
            <consortium name="Pathogen Informatics"/>
        </authorList>
    </citation>
    <scope>NUCLEOTIDE SEQUENCE [LARGE SCALE GENOMIC DNA]</scope>
    <source>
        <strain evidence="2">Lake Konstanz</strain>
    </source>
</reference>
<sequence length="514" mass="55275">MSISALRATSRVWRDAVETVPSHISFGSGGEIFLSKNGACAIYNPRRESASATLAAVEVGSPIVPPSMFSASGNMPPSAMIHALDDNNNNGAAGASSSLALELPGSFALHCVNPVGRKFRDETAKVLRQNALLSNQRHSGLAVLHLHHAVISEQCFVILGDLPSLVDLQLVMCRGVTSLREVSHMASLQVLDVLMCDVNADGVDGLFLPHLKRLKIKRCPRLEAINGIAPETLASLIELRIEDCPLLADDSCSDAAGHLRQIERLSLAFTSTGEFPMFLSPEARATLRELDMSQTNCSTEVLQHITEDTKALEILRLEDCEAILSIQPLESLTALVALDISGNDNPQLDALSSLGGTLRSLRIADAPFLQFLSFLRLMSVLEILDLSRSGIGDAEIIPIGSLKKLQVLFLSGCSSVTNLNPLGACKELRKLFAGATSLTHDGSVMLVGCKNLEELDVSNTEIESINHFSSLPHLRILNAFGSLESVRDAAEVVETGRVQVLMDCTLPLRDGSQF</sequence>
<dbReference type="EMBL" id="CYKH01000370">
    <property type="protein sequence ID" value="CUF62674.1"/>
    <property type="molecule type" value="Genomic_DNA"/>
</dbReference>
<organism evidence="1 2">
    <name type="scientific">Bodo saltans</name>
    <name type="common">Flagellated protozoan</name>
    <dbReference type="NCBI Taxonomy" id="75058"/>
    <lineage>
        <taxon>Eukaryota</taxon>
        <taxon>Discoba</taxon>
        <taxon>Euglenozoa</taxon>
        <taxon>Kinetoplastea</taxon>
        <taxon>Metakinetoplastina</taxon>
        <taxon>Eubodonida</taxon>
        <taxon>Bodonidae</taxon>
        <taxon>Bodo</taxon>
    </lineage>
</organism>
<dbReference type="PANTHER" id="PTHR12904:SF23">
    <property type="entry name" value="PROTEIN ZER-1 HOMOLOG"/>
    <property type="match status" value="1"/>
</dbReference>
<name>A0A0S4IS80_BODSA</name>
<dbReference type="PANTHER" id="PTHR12904">
    <property type="match status" value="1"/>
</dbReference>
<proteinExistence type="predicted"/>
<accession>A0A0S4IS80</accession>
<dbReference type="SUPFAM" id="SSF52047">
    <property type="entry name" value="RNI-like"/>
    <property type="match status" value="1"/>
</dbReference>
<dbReference type="VEuPathDB" id="TriTrypDB:BSAL_64210"/>
<dbReference type="Pfam" id="PF23952">
    <property type="entry name" value="LRR_EndoS"/>
    <property type="match status" value="1"/>
</dbReference>
<dbReference type="OrthoDB" id="120976at2759"/>
<gene>
    <name evidence="1" type="ORF">BSAL_64210</name>
</gene>
<dbReference type="Gene3D" id="3.80.10.10">
    <property type="entry name" value="Ribonuclease Inhibitor"/>
    <property type="match status" value="2"/>
</dbReference>